<dbReference type="EMBL" id="BLAL01000259">
    <property type="protein sequence ID" value="GES97647.1"/>
    <property type="molecule type" value="Genomic_DNA"/>
</dbReference>
<reference evidence="1" key="1">
    <citation type="submission" date="2019-10" db="EMBL/GenBank/DDBJ databases">
        <title>Conservation and host-specific expression of non-tandemly repeated heterogenous ribosome RNA gene in arbuscular mycorrhizal fungi.</title>
        <authorList>
            <person name="Maeda T."/>
            <person name="Kobayashi Y."/>
            <person name="Nakagawa T."/>
            <person name="Ezawa T."/>
            <person name="Yamaguchi K."/>
            <person name="Bino T."/>
            <person name="Nishimoto Y."/>
            <person name="Shigenobu S."/>
            <person name="Kawaguchi M."/>
        </authorList>
    </citation>
    <scope>NUCLEOTIDE SEQUENCE</scope>
    <source>
        <strain evidence="1">HR1</strain>
    </source>
</reference>
<proteinExistence type="predicted"/>
<evidence type="ECO:0000313" key="1">
    <source>
        <dbReference type="EMBL" id="GES97647.1"/>
    </source>
</evidence>
<gene>
    <name evidence="1" type="ORF">RCL2_002423200</name>
</gene>
<evidence type="ECO:0000313" key="2">
    <source>
        <dbReference type="Proteomes" id="UP000615446"/>
    </source>
</evidence>
<dbReference type="AlphaFoldDB" id="A0A8H3LZ41"/>
<sequence length="166" mass="18890">MADIIRMSRNTKDRLNWSLKIIVGWYKQKVNSGSEGVLTSASTDTLLTPAQVTVSSVRDKLVYNIEYKQNIEKPVRKPSERRVASSSSSTFADANVVTAKFHQRNHSRRHTRKSSSESQSSLLSNLSALSDISTDCMWDDWIVKYLDKKDVAVDDAQIEDWIFETM</sequence>
<name>A0A8H3LZ41_9GLOM</name>
<accession>A0A8H3LZ41</accession>
<organism evidence="1 2">
    <name type="scientific">Rhizophagus clarus</name>
    <dbReference type="NCBI Taxonomy" id="94130"/>
    <lineage>
        <taxon>Eukaryota</taxon>
        <taxon>Fungi</taxon>
        <taxon>Fungi incertae sedis</taxon>
        <taxon>Mucoromycota</taxon>
        <taxon>Glomeromycotina</taxon>
        <taxon>Glomeromycetes</taxon>
        <taxon>Glomerales</taxon>
        <taxon>Glomeraceae</taxon>
        <taxon>Rhizophagus</taxon>
    </lineage>
</organism>
<dbReference type="OrthoDB" id="2407269at2759"/>
<comment type="caution">
    <text evidence="1">The sequence shown here is derived from an EMBL/GenBank/DDBJ whole genome shotgun (WGS) entry which is preliminary data.</text>
</comment>
<dbReference type="Proteomes" id="UP000615446">
    <property type="component" value="Unassembled WGS sequence"/>
</dbReference>
<protein>
    <submittedName>
        <fullName evidence="1">Uncharacterized protein</fullName>
    </submittedName>
</protein>